<keyword evidence="3" id="KW-1185">Reference proteome</keyword>
<dbReference type="EMBL" id="MU860085">
    <property type="protein sequence ID" value="KAK4238716.1"/>
    <property type="molecule type" value="Genomic_DNA"/>
</dbReference>
<dbReference type="Proteomes" id="UP001303760">
    <property type="component" value="Unassembled WGS sequence"/>
</dbReference>
<feature type="non-terminal residue" evidence="2">
    <location>
        <position position="1"/>
    </location>
</feature>
<sequence length="192" mass="21777">LSMDTLLSVDVGPDNCLYRVRRVSGNVNRVVYITITTPDINFEEWKRSHGPFLVKLLSKLNEWNGNWTTLLAHKDEDVARLISGARLTHSTHTRFLEARSREISQSDIFGLNARHSVNCRVAELAHEGRAAFLKIARFPSEMQFLRREVEAYHRLAESDVALELLGYVVESSSTSSTPTPSRKPKTINGRKD</sequence>
<accession>A0AAN7CAZ4</accession>
<protein>
    <submittedName>
        <fullName evidence="2">Uncharacterized protein</fullName>
    </submittedName>
</protein>
<dbReference type="AlphaFoldDB" id="A0AAN7CAZ4"/>
<name>A0AAN7CAZ4_9PEZI</name>
<gene>
    <name evidence="2" type="ORF">C8A03DRAFT_14857</name>
</gene>
<reference evidence="2" key="1">
    <citation type="journal article" date="2023" name="Mol. Phylogenet. Evol.">
        <title>Genome-scale phylogeny and comparative genomics of the fungal order Sordariales.</title>
        <authorList>
            <person name="Hensen N."/>
            <person name="Bonometti L."/>
            <person name="Westerberg I."/>
            <person name="Brannstrom I.O."/>
            <person name="Guillou S."/>
            <person name="Cros-Aarteil S."/>
            <person name="Calhoun S."/>
            <person name="Haridas S."/>
            <person name="Kuo A."/>
            <person name="Mondo S."/>
            <person name="Pangilinan J."/>
            <person name="Riley R."/>
            <person name="LaButti K."/>
            <person name="Andreopoulos B."/>
            <person name="Lipzen A."/>
            <person name="Chen C."/>
            <person name="Yan M."/>
            <person name="Daum C."/>
            <person name="Ng V."/>
            <person name="Clum A."/>
            <person name="Steindorff A."/>
            <person name="Ohm R.A."/>
            <person name="Martin F."/>
            <person name="Silar P."/>
            <person name="Natvig D.O."/>
            <person name="Lalanne C."/>
            <person name="Gautier V."/>
            <person name="Ament-Velasquez S.L."/>
            <person name="Kruys A."/>
            <person name="Hutchinson M.I."/>
            <person name="Powell A.J."/>
            <person name="Barry K."/>
            <person name="Miller A.N."/>
            <person name="Grigoriev I.V."/>
            <person name="Debuchy R."/>
            <person name="Gladieux P."/>
            <person name="Hiltunen Thoren M."/>
            <person name="Johannesson H."/>
        </authorList>
    </citation>
    <scope>NUCLEOTIDE SEQUENCE</scope>
    <source>
        <strain evidence="2">CBS 532.94</strain>
    </source>
</reference>
<proteinExistence type="predicted"/>
<organism evidence="2 3">
    <name type="scientific">Achaetomium macrosporum</name>
    <dbReference type="NCBI Taxonomy" id="79813"/>
    <lineage>
        <taxon>Eukaryota</taxon>
        <taxon>Fungi</taxon>
        <taxon>Dikarya</taxon>
        <taxon>Ascomycota</taxon>
        <taxon>Pezizomycotina</taxon>
        <taxon>Sordariomycetes</taxon>
        <taxon>Sordariomycetidae</taxon>
        <taxon>Sordariales</taxon>
        <taxon>Chaetomiaceae</taxon>
        <taxon>Achaetomium</taxon>
    </lineage>
</organism>
<reference evidence="2" key="2">
    <citation type="submission" date="2023-05" db="EMBL/GenBank/DDBJ databases">
        <authorList>
            <consortium name="Lawrence Berkeley National Laboratory"/>
            <person name="Steindorff A."/>
            <person name="Hensen N."/>
            <person name="Bonometti L."/>
            <person name="Westerberg I."/>
            <person name="Brannstrom I.O."/>
            <person name="Guillou S."/>
            <person name="Cros-Aarteil S."/>
            <person name="Calhoun S."/>
            <person name="Haridas S."/>
            <person name="Kuo A."/>
            <person name="Mondo S."/>
            <person name="Pangilinan J."/>
            <person name="Riley R."/>
            <person name="Labutti K."/>
            <person name="Andreopoulos B."/>
            <person name="Lipzen A."/>
            <person name="Chen C."/>
            <person name="Yanf M."/>
            <person name="Daum C."/>
            <person name="Ng V."/>
            <person name="Clum A."/>
            <person name="Ohm R."/>
            <person name="Martin F."/>
            <person name="Silar P."/>
            <person name="Natvig D."/>
            <person name="Lalanne C."/>
            <person name="Gautier V."/>
            <person name="Ament-Velasquez S.L."/>
            <person name="Kruys A."/>
            <person name="Hutchinson M.I."/>
            <person name="Powell A.J."/>
            <person name="Barry K."/>
            <person name="Miller A.N."/>
            <person name="Grigoriev I.V."/>
            <person name="Debuchy R."/>
            <person name="Gladieux P."/>
            <person name="Thoren M.H."/>
            <person name="Johannesson H."/>
        </authorList>
    </citation>
    <scope>NUCLEOTIDE SEQUENCE</scope>
    <source>
        <strain evidence="2">CBS 532.94</strain>
    </source>
</reference>
<feature type="region of interest" description="Disordered" evidence="1">
    <location>
        <begin position="172"/>
        <end position="192"/>
    </location>
</feature>
<comment type="caution">
    <text evidence="2">The sequence shown here is derived from an EMBL/GenBank/DDBJ whole genome shotgun (WGS) entry which is preliminary data.</text>
</comment>
<evidence type="ECO:0000256" key="1">
    <source>
        <dbReference type="SAM" id="MobiDB-lite"/>
    </source>
</evidence>
<evidence type="ECO:0000313" key="3">
    <source>
        <dbReference type="Proteomes" id="UP001303760"/>
    </source>
</evidence>
<evidence type="ECO:0000313" key="2">
    <source>
        <dbReference type="EMBL" id="KAK4238716.1"/>
    </source>
</evidence>